<gene>
    <name evidence="6" type="ORF">EV643_12535</name>
</gene>
<dbReference type="Pfam" id="PF00005">
    <property type="entry name" value="ABC_tran"/>
    <property type="match status" value="1"/>
</dbReference>
<dbReference type="EMBL" id="SNWQ01000025">
    <property type="protein sequence ID" value="TDO34778.1"/>
    <property type="molecule type" value="Genomic_DNA"/>
</dbReference>
<dbReference type="GO" id="GO:0015833">
    <property type="term" value="P:peptide transport"/>
    <property type="evidence" value="ECO:0007669"/>
    <property type="project" value="InterPro"/>
</dbReference>
<dbReference type="GO" id="GO:0005524">
    <property type="term" value="F:ATP binding"/>
    <property type="evidence" value="ECO:0007669"/>
    <property type="project" value="UniProtKB-KW"/>
</dbReference>
<dbReference type="PANTHER" id="PTHR43776">
    <property type="entry name" value="TRANSPORT ATP-BINDING PROTEIN"/>
    <property type="match status" value="1"/>
</dbReference>
<evidence type="ECO:0000259" key="5">
    <source>
        <dbReference type="PROSITE" id="PS50893"/>
    </source>
</evidence>
<organism evidence="6 7">
    <name type="scientific">Kribbella caucasensis</name>
    <dbReference type="NCBI Taxonomy" id="2512215"/>
    <lineage>
        <taxon>Bacteria</taxon>
        <taxon>Bacillati</taxon>
        <taxon>Actinomycetota</taxon>
        <taxon>Actinomycetes</taxon>
        <taxon>Propionibacteriales</taxon>
        <taxon>Kribbellaceae</taxon>
        <taxon>Kribbella</taxon>
    </lineage>
</organism>
<evidence type="ECO:0000256" key="1">
    <source>
        <dbReference type="ARBA" id="ARBA00005417"/>
    </source>
</evidence>
<dbReference type="InterPro" id="IPR013563">
    <property type="entry name" value="Oligopep_ABC_C"/>
</dbReference>
<dbReference type="NCBIfam" id="TIGR01727">
    <property type="entry name" value="oligo_HPY"/>
    <property type="match status" value="1"/>
</dbReference>
<evidence type="ECO:0000256" key="2">
    <source>
        <dbReference type="ARBA" id="ARBA00022448"/>
    </source>
</evidence>
<feature type="domain" description="ABC transporter" evidence="5">
    <location>
        <begin position="15"/>
        <end position="270"/>
    </location>
</feature>
<dbReference type="InterPro" id="IPR017871">
    <property type="entry name" value="ABC_transporter-like_CS"/>
</dbReference>
<accession>A0A4V3C6R8</accession>
<evidence type="ECO:0000313" key="6">
    <source>
        <dbReference type="EMBL" id="TDO34778.1"/>
    </source>
</evidence>
<keyword evidence="7" id="KW-1185">Reference proteome</keyword>
<dbReference type="FunFam" id="3.40.50.300:FF:000016">
    <property type="entry name" value="Oligopeptide ABC transporter ATP-binding component"/>
    <property type="match status" value="1"/>
</dbReference>
<dbReference type="InterPro" id="IPR003439">
    <property type="entry name" value="ABC_transporter-like_ATP-bd"/>
</dbReference>
<dbReference type="InterPro" id="IPR003593">
    <property type="entry name" value="AAA+_ATPase"/>
</dbReference>
<dbReference type="GO" id="GO:0016887">
    <property type="term" value="F:ATP hydrolysis activity"/>
    <property type="evidence" value="ECO:0007669"/>
    <property type="project" value="InterPro"/>
</dbReference>
<dbReference type="InterPro" id="IPR050319">
    <property type="entry name" value="ABC_transp_ATP-bind"/>
</dbReference>
<comment type="caution">
    <text evidence="6">The sequence shown here is derived from an EMBL/GenBank/DDBJ whole genome shotgun (WGS) entry which is preliminary data.</text>
</comment>
<dbReference type="AlphaFoldDB" id="A0A4V3C6R8"/>
<evidence type="ECO:0000256" key="3">
    <source>
        <dbReference type="ARBA" id="ARBA00022741"/>
    </source>
</evidence>
<dbReference type="InterPro" id="IPR027417">
    <property type="entry name" value="P-loop_NTPase"/>
</dbReference>
<proteinExistence type="inferred from homology"/>
<dbReference type="GO" id="GO:0055085">
    <property type="term" value="P:transmembrane transport"/>
    <property type="evidence" value="ECO:0007669"/>
    <property type="project" value="UniProtKB-ARBA"/>
</dbReference>
<dbReference type="Gene3D" id="3.40.50.300">
    <property type="entry name" value="P-loop containing nucleotide triphosphate hydrolases"/>
    <property type="match status" value="1"/>
</dbReference>
<dbReference type="SMART" id="SM00382">
    <property type="entry name" value="AAA"/>
    <property type="match status" value="1"/>
</dbReference>
<comment type="similarity">
    <text evidence="1">Belongs to the ABC transporter superfamily.</text>
</comment>
<reference evidence="6 7" key="1">
    <citation type="submission" date="2019-03" db="EMBL/GenBank/DDBJ databases">
        <title>Genomic Encyclopedia of Type Strains, Phase III (KMG-III): the genomes of soil and plant-associated and newly described type strains.</title>
        <authorList>
            <person name="Whitman W."/>
        </authorList>
    </citation>
    <scope>NUCLEOTIDE SEQUENCE [LARGE SCALE GENOMIC DNA]</scope>
    <source>
        <strain evidence="6 7">VKM Ac-2527</strain>
    </source>
</reference>
<dbReference type="PROSITE" id="PS00211">
    <property type="entry name" value="ABC_TRANSPORTER_1"/>
    <property type="match status" value="1"/>
</dbReference>
<dbReference type="SUPFAM" id="SSF52540">
    <property type="entry name" value="P-loop containing nucleoside triphosphate hydrolases"/>
    <property type="match status" value="1"/>
</dbReference>
<keyword evidence="2" id="KW-0813">Transport</keyword>
<dbReference type="OrthoDB" id="5357528at2"/>
<dbReference type="Proteomes" id="UP000295388">
    <property type="component" value="Unassembled WGS sequence"/>
</dbReference>
<keyword evidence="3" id="KW-0547">Nucleotide-binding</keyword>
<sequence length="356" mass="39807">MTGQMSDETDDRRVLAVDELTKFFPIRKGLWRRHSAVVRAVDRVNLHVDKGETLALVGESGSGKTTLGRMIVRAIEPTSGRVKLRGDDEDWLDLTAAEGDQLRAARRNFHMIFQDPYSSLDPRMTVQDIVLEPLIHNHLARGAVARKRVLETLELVGLSSQHLHRYPHAFSGGQRQRIGIARSLVCDPKLIVCDEAVSALDVSIQAQILNLLKDLQARLGISYLFIAHDLAVVEHIAHRVAVMYVGQLVEQAPTDELFSRPRHPYTEALLSAAPIPEPNRHRERIVLRGEVASPSAPPSGCYFHPRCPYAIDRCRVEAPVWREISPAHHVACHRADELTLTSGWTDPEPHATKVPV</sequence>
<dbReference type="PANTHER" id="PTHR43776:SF7">
    <property type="entry name" value="D,D-DIPEPTIDE TRANSPORT ATP-BINDING PROTEIN DDPF-RELATED"/>
    <property type="match status" value="1"/>
</dbReference>
<name>A0A4V3C6R8_9ACTN</name>
<keyword evidence="4 6" id="KW-0067">ATP-binding</keyword>
<evidence type="ECO:0000313" key="7">
    <source>
        <dbReference type="Proteomes" id="UP000295388"/>
    </source>
</evidence>
<protein>
    <submittedName>
        <fullName evidence="6">Peptide/nickel transport system ATP-binding protein</fullName>
    </submittedName>
</protein>
<evidence type="ECO:0000256" key="4">
    <source>
        <dbReference type="ARBA" id="ARBA00022840"/>
    </source>
</evidence>
<dbReference type="PROSITE" id="PS50893">
    <property type="entry name" value="ABC_TRANSPORTER_2"/>
    <property type="match status" value="1"/>
</dbReference>
<dbReference type="CDD" id="cd03257">
    <property type="entry name" value="ABC_NikE_OppD_transporters"/>
    <property type="match status" value="1"/>
</dbReference>
<dbReference type="Pfam" id="PF08352">
    <property type="entry name" value="oligo_HPY"/>
    <property type="match status" value="1"/>
</dbReference>